<evidence type="ECO:0000256" key="5">
    <source>
        <dbReference type="ARBA" id="ARBA00014520"/>
    </source>
</evidence>
<dbReference type="Pfam" id="PF08655">
    <property type="entry name" value="DASH_Ask1"/>
    <property type="match status" value="1"/>
</dbReference>
<dbReference type="GO" id="GO:0008608">
    <property type="term" value="P:attachment of spindle microtubules to kinetochore"/>
    <property type="evidence" value="ECO:0007669"/>
    <property type="project" value="InterPro"/>
</dbReference>
<dbReference type="GO" id="GO:0051301">
    <property type="term" value="P:cell division"/>
    <property type="evidence" value="ECO:0007669"/>
    <property type="project" value="UniProtKB-KW"/>
</dbReference>
<dbReference type="OrthoDB" id="5573898at2759"/>
<dbReference type="AlphaFoldDB" id="A0A8H7R7N9"/>
<evidence type="ECO:0000256" key="10">
    <source>
        <dbReference type="ARBA" id="ARBA00022776"/>
    </source>
</evidence>
<keyword evidence="18" id="KW-1185">Reference proteome</keyword>
<name>A0A8H7R7N9_9FUNG</name>
<dbReference type="GO" id="GO:0072686">
    <property type="term" value="C:mitotic spindle"/>
    <property type="evidence" value="ECO:0007669"/>
    <property type="project" value="InterPro"/>
</dbReference>
<protein>
    <recommendedName>
        <fullName evidence="5">DASH complex subunit ASK1</fullName>
    </recommendedName>
</protein>
<dbReference type="GO" id="GO:0044732">
    <property type="term" value="C:mitotic spindle pole body"/>
    <property type="evidence" value="ECO:0007669"/>
    <property type="project" value="TreeGrafter"/>
</dbReference>
<sequence length="463" mass="52065">MAISDEEATAQLERLQQKITRGLQEIDKNFAESNRILSSLIIPEIDRYAEETGRIWSYCKIWLYFFKSMDRDVEDTPRYRSSTGGTNRPPHTTDSTMDSIDQSIWSPQLSHDATMQNITDLGNLSRLRRSLQQPPSTTSQDSVEGNFRRPLPKGVRPPHKARSISPSSTTSSSIDIHMASPPRTIPLGQAPSSLAGTPMRDAARILTENVFQTAGYHSSDDDSSEIVPTRGNNKRAKTDKAAVDSDANAGKAWDETNIMEVDDPESRAKFDNFLQQRQNRRIDLNEELPTWGQTANSPSNRSSRFEPPLANTPTTDRVLEGIMAADLQQEQADYDGAYEFSDAMPHDKFEEYQAKDKQSMSGSDLTFHSGSNITMVSGSTGQIPAKFDLQYFPQKFRIPPASGQLTRIYNYFAERPGSMLTINDVFSHLDEISVETIGLLINLLTRKRFLKKVGNKEAWTIRR</sequence>
<evidence type="ECO:0000256" key="14">
    <source>
        <dbReference type="ARBA" id="ARBA00023306"/>
    </source>
</evidence>
<evidence type="ECO:0000256" key="7">
    <source>
        <dbReference type="ARBA" id="ARBA00022490"/>
    </source>
</evidence>
<evidence type="ECO:0000313" key="17">
    <source>
        <dbReference type="EMBL" id="KAG2204631.1"/>
    </source>
</evidence>
<evidence type="ECO:0000256" key="1">
    <source>
        <dbReference type="ARBA" id="ARBA00004123"/>
    </source>
</evidence>
<evidence type="ECO:0000256" key="2">
    <source>
        <dbReference type="ARBA" id="ARBA00004186"/>
    </source>
</evidence>
<evidence type="ECO:0000256" key="8">
    <source>
        <dbReference type="ARBA" id="ARBA00022618"/>
    </source>
</evidence>
<keyword evidence="11" id="KW-0995">Kinetochore</keyword>
<reference evidence="17" key="1">
    <citation type="submission" date="2020-12" db="EMBL/GenBank/DDBJ databases">
        <title>Metabolic potential, ecology and presence of endohyphal bacteria is reflected in genomic diversity of Mucoromycotina.</title>
        <authorList>
            <person name="Muszewska A."/>
            <person name="Okrasinska A."/>
            <person name="Steczkiewicz K."/>
            <person name="Drgas O."/>
            <person name="Orlowska M."/>
            <person name="Perlinska-Lenart U."/>
            <person name="Aleksandrzak-Piekarczyk T."/>
            <person name="Szatraj K."/>
            <person name="Zielenkiewicz U."/>
            <person name="Pilsyk S."/>
            <person name="Malc E."/>
            <person name="Mieczkowski P."/>
            <person name="Kruszewska J.S."/>
            <person name="Biernat P."/>
            <person name="Pawlowska J."/>
        </authorList>
    </citation>
    <scope>NUCLEOTIDE SEQUENCE</scope>
    <source>
        <strain evidence="17">CBS 226.32</strain>
    </source>
</reference>
<comment type="subcellular location">
    <subcellularLocation>
        <location evidence="3">Chromosome</location>
        <location evidence="3">Centromere</location>
        <location evidence="3">Kinetochore</location>
    </subcellularLocation>
    <subcellularLocation>
        <location evidence="2">Cytoplasm</location>
        <location evidence="2">Cytoskeleton</location>
        <location evidence="2">Spindle</location>
    </subcellularLocation>
    <subcellularLocation>
        <location evidence="1">Nucleus</location>
    </subcellularLocation>
</comment>
<dbReference type="Proteomes" id="UP000650833">
    <property type="component" value="Unassembled WGS sequence"/>
</dbReference>
<evidence type="ECO:0000256" key="16">
    <source>
        <dbReference type="SAM" id="MobiDB-lite"/>
    </source>
</evidence>
<keyword evidence="12" id="KW-0206">Cytoskeleton</keyword>
<dbReference type="GO" id="GO:0005874">
    <property type="term" value="C:microtubule"/>
    <property type="evidence" value="ECO:0007669"/>
    <property type="project" value="UniProtKB-KW"/>
</dbReference>
<feature type="compositionally biased region" description="Polar residues" evidence="16">
    <location>
        <begin position="291"/>
        <end position="302"/>
    </location>
</feature>
<feature type="region of interest" description="Disordered" evidence="16">
    <location>
        <begin position="284"/>
        <end position="314"/>
    </location>
</feature>
<dbReference type="InterPro" id="IPR013964">
    <property type="entry name" value="DASH_Ask1"/>
</dbReference>
<evidence type="ECO:0000256" key="3">
    <source>
        <dbReference type="ARBA" id="ARBA00004629"/>
    </source>
</evidence>
<evidence type="ECO:0000256" key="12">
    <source>
        <dbReference type="ARBA" id="ARBA00023212"/>
    </source>
</evidence>
<dbReference type="EMBL" id="JAEPRC010000192">
    <property type="protein sequence ID" value="KAG2204631.1"/>
    <property type="molecule type" value="Genomic_DNA"/>
</dbReference>
<gene>
    <name evidence="17" type="ORF">INT46_006730</name>
</gene>
<dbReference type="GO" id="GO:0042729">
    <property type="term" value="C:DASH complex"/>
    <property type="evidence" value="ECO:0007669"/>
    <property type="project" value="InterPro"/>
</dbReference>
<feature type="region of interest" description="Disordered" evidence="16">
    <location>
        <begin position="129"/>
        <end position="190"/>
    </location>
</feature>
<evidence type="ECO:0000256" key="13">
    <source>
        <dbReference type="ARBA" id="ARBA00023242"/>
    </source>
</evidence>
<keyword evidence="15" id="KW-0137">Centromere</keyword>
<dbReference type="PANTHER" id="PTHR28200:SF1">
    <property type="entry name" value="DASH COMPLEX SUBUNIT ASK1"/>
    <property type="match status" value="1"/>
</dbReference>
<keyword evidence="10" id="KW-0498">Mitosis</keyword>
<evidence type="ECO:0000256" key="9">
    <source>
        <dbReference type="ARBA" id="ARBA00022701"/>
    </source>
</evidence>
<feature type="compositionally biased region" description="Low complexity" evidence="16">
    <location>
        <begin position="163"/>
        <end position="174"/>
    </location>
</feature>
<comment type="similarity">
    <text evidence="4">Belongs to the DASH complex ASK1 family.</text>
</comment>
<evidence type="ECO:0000256" key="11">
    <source>
        <dbReference type="ARBA" id="ARBA00022838"/>
    </source>
</evidence>
<dbReference type="PANTHER" id="PTHR28200">
    <property type="entry name" value="DASH COMPLEX SUBUNIT ASK1"/>
    <property type="match status" value="1"/>
</dbReference>
<keyword evidence="8" id="KW-0132">Cell division</keyword>
<keyword evidence="6" id="KW-0158">Chromosome</keyword>
<proteinExistence type="inferred from homology"/>
<evidence type="ECO:0000256" key="4">
    <source>
        <dbReference type="ARBA" id="ARBA00010731"/>
    </source>
</evidence>
<keyword evidence="7" id="KW-0963">Cytoplasm</keyword>
<evidence type="ECO:0000256" key="15">
    <source>
        <dbReference type="ARBA" id="ARBA00023328"/>
    </source>
</evidence>
<feature type="region of interest" description="Disordered" evidence="16">
    <location>
        <begin position="215"/>
        <end position="256"/>
    </location>
</feature>
<keyword evidence="14" id="KW-0131">Cell cycle</keyword>
<evidence type="ECO:0000256" key="6">
    <source>
        <dbReference type="ARBA" id="ARBA00022454"/>
    </source>
</evidence>
<feature type="compositionally biased region" description="Polar residues" evidence="16">
    <location>
        <begin position="79"/>
        <end position="98"/>
    </location>
</feature>
<comment type="caution">
    <text evidence="17">The sequence shown here is derived from an EMBL/GenBank/DDBJ whole genome shotgun (WGS) entry which is preliminary data.</text>
</comment>
<organism evidence="17 18">
    <name type="scientific">Mucor plumbeus</name>
    <dbReference type="NCBI Taxonomy" id="97098"/>
    <lineage>
        <taxon>Eukaryota</taxon>
        <taxon>Fungi</taxon>
        <taxon>Fungi incertae sedis</taxon>
        <taxon>Mucoromycota</taxon>
        <taxon>Mucoromycotina</taxon>
        <taxon>Mucoromycetes</taxon>
        <taxon>Mucorales</taxon>
        <taxon>Mucorineae</taxon>
        <taxon>Mucoraceae</taxon>
        <taxon>Mucor</taxon>
    </lineage>
</organism>
<feature type="region of interest" description="Disordered" evidence="16">
    <location>
        <begin position="75"/>
        <end position="98"/>
    </location>
</feature>
<keyword evidence="9" id="KW-0493">Microtubule</keyword>
<feature type="compositionally biased region" description="Polar residues" evidence="16">
    <location>
        <begin position="130"/>
        <end position="143"/>
    </location>
</feature>
<keyword evidence="13" id="KW-0539">Nucleus</keyword>
<evidence type="ECO:0000313" key="18">
    <source>
        <dbReference type="Proteomes" id="UP000650833"/>
    </source>
</evidence>
<accession>A0A8H7R7N9</accession>